<accession>A0ABS5UG57</accession>
<dbReference type="RefSeq" id="WP_214417678.1">
    <property type="nucleotide sequence ID" value="NZ_JAEQMM010000003.1"/>
</dbReference>
<dbReference type="EMBL" id="JAEQMM010000003">
    <property type="protein sequence ID" value="MBT1137559.1"/>
    <property type="molecule type" value="Genomic_DNA"/>
</dbReference>
<evidence type="ECO:0000313" key="1">
    <source>
        <dbReference type="EMBL" id="MBT1137559.1"/>
    </source>
</evidence>
<organism evidence="1 2">
    <name type="scientific">Lactiplantibacillus argentoratensis</name>
    <dbReference type="NCBI Taxonomy" id="271881"/>
    <lineage>
        <taxon>Bacteria</taxon>
        <taxon>Bacillati</taxon>
        <taxon>Bacillota</taxon>
        <taxon>Bacilli</taxon>
        <taxon>Lactobacillales</taxon>
        <taxon>Lactobacillaceae</taxon>
        <taxon>Lactiplantibacillus</taxon>
    </lineage>
</organism>
<sequence>MQKSVIQKLKQALIDNGNLESHENDMVVLAVSISDRRHRANVKFYRDKAFNTVWTTVANDLNTAPKNSWVRIDLVQAVQKLRRSIFETKLAKVPKMNYWRYGVSFDADFKHALLEMEINGQNFFKPDKDFVVGEPPAKSWADYHQIENYLRERESNPTIDISGAQNVWIFTTAAIFSDGQKIRPLAVDGFLTAGIRTITNKRKEIKKVIEDGEAYLINQLDKDGKFIYGYFPARQRVLSSYNILRHFSTIYALLETSQFSQHSESYRKAKLAIQWGIDASLVVIDNAAYVNDHGELKLGAQAMLILAICKYQEVTHDQIFLPTLKQLFKGVRSFWNSSTGFVHVLDVNLAPKGKFRTIYYDGEIVFALTRMYELDPSIQIEATISEMLDYMVKLDYGQYHDHWLAYAVNGALDLFPEARAYMALGAKNIFTHLNYIQKRKHASPTLLELINASQKMVYKVKKSGNDDLLAPYDVLKLSQLADQRASYEIQTGAWYAEIAMYLYHPQKFIGGFYARDDSFRTRIDDCEHFLSGLINYYNYTYRQA</sequence>
<keyword evidence="2" id="KW-1185">Reference proteome</keyword>
<proteinExistence type="predicted"/>
<dbReference type="Proteomes" id="UP000694640">
    <property type="component" value="Unassembled WGS sequence"/>
</dbReference>
<name>A0ABS5UG57_9LACO</name>
<gene>
    <name evidence="1" type="ORF">JKL17_05375</name>
</gene>
<dbReference type="SUPFAM" id="SSF48208">
    <property type="entry name" value="Six-hairpin glycosidases"/>
    <property type="match status" value="1"/>
</dbReference>
<comment type="caution">
    <text evidence="1">The sequence shown here is derived from an EMBL/GenBank/DDBJ whole genome shotgun (WGS) entry which is preliminary data.</text>
</comment>
<evidence type="ECO:0000313" key="2">
    <source>
        <dbReference type="Proteomes" id="UP000694640"/>
    </source>
</evidence>
<protein>
    <submittedName>
        <fullName evidence="1">Glycosyl transferase family 1</fullName>
    </submittedName>
</protein>
<reference evidence="1 2" key="1">
    <citation type="submission" date="2021-01" db="EMBL/GenBank/DDBJ databases">
        <title>High-quality draft genome sequence data of six Lactiplantibacillus plantarum subsp. argentoratensis strains isolated from various Greek sourdoughs.</title>
        <authorList>
            <person name="Syrokou M.K."/>
            <person name="Paramithiotis S."/>
            <person name="Skandamis P.N."/>
            <person name="Drosinos E.H."/>
            <person name="Bosnea L."/>
            <person name="Mataragas M."/>
        </authorList>
    </citation>
    <scope>NUCLEOTIDE SEQUENCE [LARGE SCALE GENOMIC DNA]</scope>
    <source>
        <strain evidence="1 2">LQC 2520</strain>
    </source>
</reference>
<keyword evidence="1" id="KW-0808">Transferase</keyword>
<dbReference type="InterPro" id="IPR008928">
    <property type="entry name" value="6-hairpin_glycosidase_sf"/>
</dbReference>
<dbReference type="GO" id="GO:0016740">
    <property type="term" value="F:transferase activity"/>
    <property type="evidence" value="ECO:0007669"/>
    <property type="project" value="UniProtKB-KW"/>
</dbReference>